<evidence type="ECO:0000256" key="1">
    <source>
        <dbReference type="ARBA" id="ARBA00022676"/>
    </source>
</evidence>
<gene>
    <name evidence="4" type="ORF">KP509_18G083000</name>
</gene>
<dbReference type="PANTHER" id="PTHR47778:SF2">
    <property type="entry name" value="GLYCOSYL TRANSFERASE FAMILY 1 DOMAIN-CONTAINING PROTEIN"/>
    <property type="match status" value="1"/>
</dbReference>
<keyword evidence="2" id="KW-0812">Transmembrane</keyword>
<evidence type="ECO:0000259" key="3">
    <source>
        <dbReference type="Pfam" id="PF00534"/>
    </source>
</evidence>
<evidence type="ECO:0000313" key="4">
    <source>
        <dbReference type="EMBL" id="KAH7366531.1"/>
    </source>
</evidence>
<dbReference type="PANTHER" id="PTHR47778">
    <property type="entry name" value="BNAA05G14870D PROTEIN"/>
    <property type="match status" value="1"/>
</dbReference>
<comment type="caution">
    <text evidence="4">The sequence shown here is derived from an EMBL/GenBank/DDBJ whole genome shotgun (WGS) entry which is preliminary data.</text>
</comment>
<dbReference type="Pfam" id="PF16994">
    <property type="entry name" value="Glyco_trans_4_5"/>
    <property type="match status" value="1"/>
</dbReference>
<dbReference type="SUPFAM" id="SSF53756">
    <property type="entry name" value="UDP-Glycosyltransferase/glycogen phosphorylase"/>
    <property type="match status" value="1"/>
</dbReference>
<organism evidence="4 5">
    <name type="scientific">Ceratopteris richardii</name>
    <name type="common">Triangle waterfern</name>
    <dbReference type="NCBI Taxonomy" id="49495"/>
    <lineage>
        <taxon>Eukaryota</taxon>
        <taxon>Viridiplantae</taxon>
        <taxon>Streptophyta</taxon>
        <taxon>Embryophyta</taxon>
        <taxon>Tracheophyta</taxon>
        <taxon>Polypodiopsida</taxon>
        <taxon>Polypodiidae</taxon>
        <taxon>Polypodiales</taxon>
        <taxon>Pteridineae</taxon>
        <taxon>Pteridaceae</taxon>
        <taxon>Parkerioideae</taxon>
        <taxon>Ceratopteris</taxon>
    </lineage>
</organism>
<dbReference type="EMBL" id="CM035423">
    <property type="protein sequence ID" value="KAH7366531.1"/>
    <property type="molecule type" value="Genomic_DNA"/>
</dbReference>
<keyword evidence="1" id="KW-0328">Glycosyltransferase</keyword>
<dbReference type="AlphaFoldDB" id="A0A8T2SRC7"/>
<feature type="domain" description="Glycosyl transferase family 1" evidence="3">
    <location>
        <begin position="429"/>
        <end position="609"/>
    </location>
</feature>
<dbReference type="CDD" id="cd03801">
    <property type="entry name" value="GT4_PimA-like"/>
    <property type="match status" value="1"/>
</dbReference>
<dbReference type="Gene3D" id="3.40.50.2000">
    <property type="entry name" value="Glycogen Phosphorylase B"/>
    <property type="match status" value="1"/>
</dbReference>
<dbReference type="OrthoDB" id="512920at2759"/>
<feature type="transmembrane region" description="Helical" evidence="2">
    <location>
        <begin position="79"/>
        <end position="99"/>
    </location>
</feature>
<keyword evidence="2" id="KW-1133">Transmembrane helix</keyword>
<keyword evidence="1" id="KW-0808">Transferase</keyword>
<dbReference type="Proteomes" id="UP000825935">
    <property type="component" value="Chromosome 18"/>
</dbReference>
<dbReference type="InterPro" id="IPR001296">
    <property type="entry name" value="Glyco_trans_1"/>
</dbReference>
<dbReference type="Pfam" id="PF00534">
    <property type="entry name" value="Glycos_transf_1"/>
    <property type="match status" value="1"/>
</dbReference>
<sequence>MENDEKSNISSYFLGRIVRPLSVHVSDNTKSSLSGRFVTLNSPSFRKSPSLRSPPPNDFRSSASVLSLSCRRLRFSSRLLFWLVVIGFWAYFGLLLQSWRAETENNRILQLQIRDDSNRLILEGGKRVQREKLFPSNIFDAYQHERRGINNGQRQGDEWEFPLVREELPDRNFVTSDHAVLSKAKISSWQFPLVGTVNTSIGRSVGPFQHLEDSISLPRGKLKSCSAISGFAKYVHGRSFMLIFHELSMTGSPLAMLELGEELLNCGGNVLVVALSQKGGLLQKLLATKMKVLKSKSKSALVAATRVDVIIAGSAVCASWIEKFVLVYKKPPKKLMWWVMENRKEYFDRCKHMLRFAKCLVFLSQAQLEQWLSWAQSNGILLPKKVKVIPLSVNAEISALAALYAKHLSQKIYLQQLRDKVRAEMGLVPEDVLITTLASINPGKGQLKLLQALGMLVEESGNDSSPPDKGIIPSRTGNSRLKLLIGSVGSKSNKVFYIQKMLTYVADHPALARSLFWTSVTIHVASLYAASDIYVMNSQGLGETFGRVTIEAMAFGLPIVGTSAGGTSEVVEDNTSGLLHPVGAGGIDVLAEHIRILGRNATLRRQMGLKGMEKVKQSYMKERMYEDIADLLSSL</sequence>
<dbReference type="GO" id="GO:0016757">
    <property type="term" value="F:glycosyltransferase activity"/>
    <property type="evidence" value="ECO:0007669"/>
    <property type="project" value="UniProtKB-KW"/>
</dbReference>
<keyword evidence="5" id="KW-1185">Reference proteome</keyword>
<protein>
    <recommendedName>
        <fullName evidence="3">Glycosyl transferase family 1 domain-containing protein</fullName>
    </recommendedName>
</protein>
<dbReference type="OMA" id="KATMNME"/>
<name>A0A8T2SRC7_CERRI</name>
<proteinExistence type="predicted"/>
<reference evidence="4" key="1">
    <citation type="submission" date="2021-08" db="EMBL/GenBank/DDBJ databases">
        <title>WGS assembly of Ceratopteris richardii.</title>
        <authorList>
            <person name="Marchant D.B."/>
            <person name="Chen G."/>
            <person name="Jenkins J."/>
            <person name="Shu S."/>
            <person name="Leebens-Mack J."/>
            <person name="Grimwood J."/>
            <person name="Schmutz J."/>
            <person name="Soltis P."/>
            <person name="Soltis D."/>
            <person name="Chen Z.-H."/>
        </authorList>
    </citation>
    <scope>NUCLEOTIDE SEQUENCE</scope>
    <source>
        <strain evidence="4">Whitten #5841</strain>
        <tissue evidence="4">Leaf</tissue>
    </source>
</reference>
<evidence type="ECO:0000313" key="5">
    <source>
        <dbReference type="Proteomes" id="UP000825935"/>
    </source>
</evidence>
<keyword evidence="2" id="KW-0472">Membrane</keyword>
<evidence type="ECO:0000256" key="2">
    <source>
        <dbReference type="SAM" id="Phobius"/>
    </source>
</evidence>
<accession>A0A8T2SRC7</accession>
<dbReference type="InterPro" id="IPR041693">
    <property type="entry name" value="Glyco_trans_4_5"/>
</dbReference>